<feature type="region of interest" description="Disordered" evidence="1">
    <location>
        <begin position="298"/>
        <end position="323"/>
    </location>
</feature>
<dbReference type="AlphaFoldDB" id="A0AAN6JIU8"/>
<evidence type="ECO:0000313" key="3">
    <source>
        <dbReference type="Proteomes" id="UP001176521"/>
    </source>
</evidence>
<feature type="compositionally biased region" description="Basic residues" evidence="1">
    <location>
        <begin position="304"/>
        <end position="323"/>
    </location>
</feature>
<proteinExistence type="predicted"/>
<evidence type="ECO:0000256" key="1">
    <source>
        <dbReference type="SAM" id="MobiDB-lite"/>
    </source>
</evidence>
<feature type="compositionally biased region" description="Low complexity" evidence="1">
    <location>
        <begin position="139"/>
        <end position="149"/>
    </location>
</feature>
<dbReference type="Proteomes" id="UP001176521">
    <property type="component" value="Unassembled WGS sequence"/>
</dbReference>
<reference evidence="2" key="1">
    <citation type="journal article" date="2023" name="PhytoFront">
        <title>Draft Genome Resources of Seven Strains of Tilletia horrida, Causal Agent of Kernel Smut of Rice.</title>
        <authorList>
            <person name="Khanal S."/>
            <person name="Antony Babu S."/>
            <person name="Zhou X.G."/>
        </authorList>
    </citation>
    <scope>NUCLEOTIDE SEQUENCE</scope>
    <source>
        <strain evidence="2">TX3</strain>
    </source>
</reference>
<sequence length="463" mass="52563">MSDEGDAYLEQRLNELRSEINQTLKLFNAELQSFGKAFQDERSTFSTAHRVVDLSTGLPQPSYTKDGKTLLVLNDVQVSQISECLKAHHRSNAHVEVLSEDLAELRRQVAKLQGIAPTPQHQQQLDDLRKELAELKNSQQQQRQVQQHQNSPPRKRAHAHQASTTGRPDAKTQDAFKALLRLSFGIDEDDDWPDFPTVPKTSKKWPRHAPVDSQEGSDSPSRPAFSGPVDRLDWEKMRMDSVEVKAILNKLARIIYDNPEFRTHTTYQRSYQHIWDACFRTLEHLRCQVQEQLSMQPEKLNEKKAKKKQTDRRRGRWKSRAHARAAAYDKNKARLGPAVGALAVQACVEGDESETEAGKTAIRAVVAEWCSQENFDAQQQLEKLVSSGISGYTLLKATMLRPHDKPLDAKTSRIAVRSKFAQEKPHLVEAVKKNNPPFPPARRRRGQLQRGQILGANRSVDCS</sequence>
<feature type="region of interest" description="Disordered" evidence="1">
    <location>
        <begin position="431"/>
        <end position="463"/>
    </location>
</feature>
<comment type="caution">
    <text evidence="2">The sequence shown here is derived from an EMBL/GenBank/DDBJ whole genome shotgun (WGS) entry which is preliminary data.</text>
</comment>
<gene>
    <name evidence="2" type="ORF">OC842_004944</name>
</gene>
<feature type="region of interest" description="Disordered" evidence="1">
    <location>
        <begin position="191"/>
        <end position="227"/>
    </location>
</feature>
<feature type="region of interest" description="Disordered" evidence="1">
    <location>
        <begin position="136"/>
        <end position="172"/>
    </location>
</feature>
<dbReference type="EMBL" id="JAPDMQ010000320">
    <property type="protein sequence ID" value="KAK0527190.1"/>
    <property type="molecule type" value="Genomic_DNA"/>
</dbReference>
<name>A0AAN6JIU8_9BASI</name>
<keyword evidence="3" id="KW-1185">Reference proteome</keyword>
<organism evidence="2 3">
    <name type="scientific">Tilletia horrida</name>
    <dbReference type="NCBI Taxonomy" id="155126"/>
    <lineage>
        <taxon>Eukaryota</taxon>
        <taxon>Fungi</taxon>
        <taxon>Dikarya</taxon>
        <taxon>Basidiomycota</taxon>
        <taxon>Ustilaginomycotina</taxon>
        <taxon>Exobasidiomycetes</taxon>
        <taxon>Tilletiales</taxon>
        <taxon>Tilletiaceae</taxon>
        <taxon>Tilletia</taxon>
    </lineage>
</organism>
<evidence type="ECO:0000313" key="2">
    <source>
        <dbReference type="EMBL" id="KAK0527190.1"/>
    </source>
</evidence>
<protein>
    <submittedName>
        <fullName evidence="2">Uncharacterized protein</fullName>
    </submittedName>
</protein>
<accession>A0AAN6JIU8</accession>